<comment type="caution">
    <text evidence="2">The sequence shown here is derived from an EMBL/GenBank/DDBJ whole genome shotgun (WGS) entry which is preliminary data.</text>
</comment>
<gene>
    <name evidence="2" type="ORF">DTA53_20655</name>
</gene>
<accession>A0A403F7T7</accession>
<dbReference type="Proteomes" id="UP000885264">
    <property type="component" value="Unassembled WGS sequence"/>
</dbReference>
<reference evidence="2" key="1">
    <citation type="submission" date="2018-07" db="EMBL/GenBank/DDBJ databases">
        <authorList>
            <consortium name="GenomeTrakr network: Whole genome sequencing for foodborne pathogen traceback"/>
        </authorList>
    </citation>
    <scope>NUCLEOTIDE SEQUENCE [LARGE SCALE GENOMIC DNA]</scope>
    <source>
        <strain evidence="2">FDA00013282</strain>
    </source>
</reference>
<keyword evidence="1" id="KW-0472">Membrane</keyword>
<dbReference type="AlphaFoldDB" id="A0A403F7T7"/>
<evidence type="ECO:0000313" key="2">
    <source>
        <dbReference type="EMBL" id="MJX49200.1"/>
    </source>
</evidence>
<name>A0A403F7T7_SALER</name>
<organism evidence="2">
    <name type="scientific">Salmonella enterica</name>
    <name type="common">Salmonella choleraesuis</name>
    <dbReference type="NCBI Taxonomy" id="28901"/>
    <lineage>
        <taxon>Bacteria</taxon>
        <taxon>Pseudomonadati</taxon>
        <taxon>Pseudomonadota</taxon>
        <taxon>Gammaproteobacteria</taxon>
        <taxon>Enterobacterales</taxon>
        <taxon>Enterobacteriaceae</taxon>
        <taxon>Salmonella</taxon>
    </lineage>
</organism>
<dbReference type="EMBL" id="RTRY01000028">
    <property type="protein sequence ID" value="MJX49200.1"/>
    <property type="molecule type" value="Genomic_DNA"/>
</dbReference>
<keyword evidence="1" id="KW-1133">Transmembrane helix</keyword>
<evidence type="ECO:0000256" key="1">
    <source>
        <dbReference type="SAM" id="Phobius"/>
    </source>
</evidence>
<keyword evidence="1" id="KW-0812">Transmembrane</keyword>
<feature type="transmembrane region" description="Helical" evidence="1">
    <location>
        <begin position="12"/>
        <end position="37"/>
    </location>
</feature>
<proteinExistence type="predicted"/>
<sequence>MPDLMADGGIFLILFFGVIFAVISTAILAIKCIFVICQLLKRVVFRNGSCQAGRGSTIGQDKAR</sequence>
<protein>
    <submittedName>
        <fullName evidence="2">Uncharacterized protein</fullName>
    </submittedName>
</protein>